<dbReference type="Proteomes" id="UP000054538">
    <property type="component" value="Unassembled WGS sequence"/>
</dbReference>
<evidence type="ECO:0000313" key="2">
    <source>
        <dbReference type="EMBL" id="KIK93704.1"/>
    </source>
</evidence>
<dbReference type="InParanoid" id="A0A0D0E0Y9"/>
<evidence type="ECO:0000313" key="3">
    <source>
        <dbReference type="Proteomes" id="UP000054538"/>
    </source>
</evidence>
<reference evidence="3" key="2">
    <citation type="submission" date="2015-01" db="EMBL/GenBank/DDBJ databases">
        <title>Evolutionary Origins and Diversification of the Mycorrhizal Mutualists.</title>
        <authorList>
            <consortium name="DOE Joint Genome Institute"/>
            <consortium name="Mycorrhizal Genomics Consortium"/>
            <person name="Kohler A."/>
            <person name="Kuo A."/>
            <person name="Nagy L.G."/>
            <person name="Floudas D."/>
            <person name="Copeland A."/>
            <person name="Barry K.W."/>
            <person name="Cichocki N."/>
            <person name="Veneault-Fourrey C."/>
            <person name="LaButti K."/>
            <person name="Lindquist E.A."/>
            <person name="Lipzen A."/>
            <person name="Lundell T."/>
            <person name="Morin E."/>
            <person name="Murat C."/>
            <person name="Riley R."/>
            <person name="Ohm R."/>
            <person name="Sun H."/>
            <person name="Tunlid A."/>
            <person name="Henrissat B."/>
            <person name="Grigoriev I.V."/>
            <person name="Hibbett D.S."/>
            <person name="Martin F."/>
        </authorList>
    </citation>
    <scope>NUCLEOTIDE SEQUENCE [LARGE SCALE GENOMIC DNA]</scope>
    <source>
        <strain evidence="3">Ve08.2h10</strain>
    </source>
</reference>
<feature type="region of interest" description="Disordered" evidence="1">
    <location>
        <begin position="1"/>
        <end position="136"/>
    </location>
</feature>
<name>A0A0D0E0Y9_9AGAM</name>
<evidence type="ECO:0000256" key="1">
    <source>
        <dbReference type="SAM" id="MobiDB-lite"/>
    </source>
</evidence>
<keyword evidence="3" id="KW-1185">Reference proteome</keyword>
<proteinExistence type="predicted"/>
<dbReference type="OrthoDB" id="2671779at2759"/>
<protein>
    <submittedName>
        <fullName evidence="2">Uncharacterized protein</fullName>
    </submittedName>
</protein>
<feature type="non-terminal residue" evidence="2">
    <location>
        <position position="1"/>
    </location>
</feature>
<gene>
    <name evidence="2" type="ORF">PAXRUDRAFT_786738</name>
</gene>
<dbReference type="EMBL" id="KN825163">
    <property type="protein sequence ID" value="KIK93704.1"/>
    <property type="molecule type" value="Genomic_DNA"/>
</dbReference>
<feature type="compositionally biased region" description="Polar residues" evidence="1">
    <location>
        <begin position="55"/>
        <end position="68"/>
    </location>
</feature>
<sequence length="279" mass="30837">PSKQHVDPISGPPLSTFSAKDVPTRPASPTVTEVDHENDVPPKNFSFLGLDYTPKLNTSTIENPQGHPTTPKKPRLSPSTEGILPAAGAAPAGVSLLLTPPETTRPAIHRQPGENEQETKPQPVTPTKRKGKEREHAQVGWIEHKGCHVHRTGSPVRTSRPTKENYALPLFTHSRGSSTSSNESPTTADNVVDYVDGVKARVNALTEYMDSFDVMQAARYLQTVERQKPQHEHRDQSQRTRIEELVAEVSRLKESLRLSEENNRAKDAEIVALKARQPL</sequence>
<reference evidence="2 3" key="1">
    <citation type="submission" date="2014-04" db="EMBL/GenBank/DDBJ databases">
        <authorList>
            <consortium name="DOE Joint Genome Institute"/>
            <person name="Kuo A."/>
            <person name="Kohler A."/>
            <person name="Jargeat P."/>
            <person name="Nagy L.G."/>
            <person name="Floudas D."/>
            <person name="Copeland A."/>
            <person name="Barry K.W."/>
            <person name="Cichocki N."/>
            <person name="Veneault-Fourrey C."/>
            <person name="LaButti K."/>
            <person name="Lindquist E.A."/>
            <person name="Lipzen A."/>
            <person name="Lundell T."/>
            <person name="Morin E."/>
            <person name="Murat C."/>
            <person name="Sun H."/>
            <person name="Tunlid A."/>
            <person name="Henrissat B."/>
            <person name="Grigoriev I.V."/>
            <person name="Hibbett D.S."/>
            <person name="Martin F."/>
            <person name="Nordberg H.P."/>
            <person name="Cantor M.N."/>
            <person name="Hua S.X."/>
        </authorList>
    </citation>
    <scope>NUCLEOTIDE SEQUENCE [LARGE SCALE GENOMIC DNA]</scope>
    <source>
        <strain evidence="2 3">Ve08.2h10</strain>
    </source>
</reference>
<dbReference type="HOGENOM" id="CLU_999480_0_0_1"/>
<dbReference type="AlphaFoldDB" id="A0A0D0E0Y9"/>
<accession>A0A0D0E0Y9</accession>
<organism evidence="2 3">
    <name type="scientific">Paxillus rubicundulus Ve08.2h10</name>
    <dbReference type="NCBI Taxonomy" id="930991"/>
    <lineage>
        <taxon>Eukaryota</taxon>
        <taxon>Fungi</taxon>
        <taxon>Dikarya</taxon>
        <taxon>Basidiomycota</taxon>
        <taxon>Agaricomycotina</taxon>
        <taxon>Agaricomycetes</taxon>
        <taxon>Agaricomycetidae</taxon>
        <taxon>Boletales</taxon>
        <taxon>Paxilineae</taxon>
        <taxon>Paxillaceae</taxon>
        <taxon>Paxillus</taxon>
    </lineage>
</organism>